<dbReference type="PROSITE" id="PS51722">
    <property type="entry name" value="G_TR_2"/>
    <property type="match status" value="1"/>
</dbReference>
<dbReference type="Pfam" id="PF21018">
    <property type="entry name" value="BipA_C"/>
    <property type="match status" value="1"/>
</dbReference>
<dbReference type="InterPro" id="IPR005225">
    <property type="entry name" value="Small_GTP-bd"/>
</dbReference>
<dbReference type="PANTHER" id="PTHR42908:SF8">
    <property type="entry name" value="TR-TYPE G DOMAIN-CONTAINING PROTEIN"/>
    <property type="match status" value="1"/>
</dbReference>
<dbReference type="FunFam" id="3.30.70.870:FF:000003">
    <property type="entry name" value="GTP-binding protein TypA"/>
    <property type="match status" value="1"/>
</dbReference>
<dbReference type="InterPro" id="IPR006298">
    <property type="entry name" value="BipA"/>
</dbReference>
<dbReference type="InterPro" id="IPR035647">
    <property type="entry name" value="EFG_III/V"/>
</dbReference>
<dbReference type="Proteomes" id="UP000177281">
    <property type="component" value="Unassembled WGS sequence"/>
</dbReference>
<dbReference type="InterPro" id="IPR009000">
    <property type="entry name" value="Transl_B-barrel_sf"/>
</dbReference>
<dbReference type="SUPFAM" id="SSF50447">
    <property type="entry name" value="Translation proteins"/>
    <property type="match status" value="1"/>
</dbReference>
<dbReference type="InterPro" id="IPR047043">
    <property type="entry name" value="BipA_III"/>
</dbReference>
<evidence type="ECO:0000313" key="4">
    <source>
        <dbReference type="EMBL" id="OGE94521.1"/>
    </source>
</evidence>
<protein>
    <recommendedName>
        <fullName evidence="2">50S ribosomal subunit assembly factor BipA</fullName>
    </recommendedName>
</protein>
<evidence type="ECO:0000256" key="2">
    <source>
        <dbReference type="ARBA" id="ARBA00035722"/>
    </source>
</evidence>
<organism evidence="4 5">
    <name type="scientific">Candidatus Doudnabacteria bacterium RIFCSPLOWO2_01_FULL_44_21</name>
    <dbReference type="NCBI Taxonomy" id="1817841"/>
    <lineage>
        <taxon>Bacteria</taxon>
        <taxon>Candidatus Doudnaibacteriota</taxon>
    </lineage>
</organism>
<evidence type="ECO:0000256" key="1">
    <source>
        <dbReference type="ARBA" id="ARBA00023134"/>
    </source>
</evidence>
<dbReference type="PRINTS" id="PR00315">
    <property type="entry name" value="ELONGATNFCT"/>
</dbReference>
<dbReference type="CDD" id="cd16263">
    <property type="entry name" value="BipA_III"/>
    <property type="match status" value="1"/>
</dbReference>
<dbReference type="InterPro" id="IPR047042">
    <property type="entry name" value="BipA_II"/>
</dbReference>
<dbReference type="PANTHER" id="PTHR42908">
    <property type="entry name" value="TRANSLATION ELONGATION FACTOR-RELATED"/>
    <property type="match status" value="1"/>
</dbReference>
<keyword evidence="1" id="KW-0547">Nucleotide-binding</keyword>
<dbReference type="Gene3D" id="3.30.70.240">
    <property type="match status" value="1"/>
</dbReference>
<dbReference type="InterPro" id="IPR048876">
    <property type="entry name" value="BipA_C"/>
</dbReference>
<comment type="caution">
    <text evidence="4">The sequence shown here is derived from an EMBL/GenBank/DDBJ whole genome shotgun (WGS) entry which is preliminary data.</text>
</comment>
<sequence length="606" mass="67373">MKQQNIRNIAIIAHVDHGKTTLVDGLLKQAHVFAAYQAEMNQTTILDSQDLERERGLTILAKNTAVEWNGHKINILDTPGHADFAGEVERVLSMVDGCLLLVDAAEGVLSQTKYVLSIAMKQGIKIIVLINKVDKKDQRAAEVLREIENLFLEYAEHDHQIEFPVLYSIGREGIAGQETEMNSDHSLRITDAKNLSPLFDTIISEIPAPSGSESDGFQMQITNLADDTHKGIYAIGKVYRGVLKKSDPIVLVRDGHVVQSGRAEYLYTYKGLERIEIDQTTVGDIVTITGFPAVTIGDTITDPGHPESLPHLVIAEPTIQIEISVSNSPFSGKDGKFLTSRQIKERLEKELKTNVGLRLVSGPSSEKFIVSGRGELHLTILIETMRREGYEFSVSRPQVIYKSMGGIEHEPWEEVIIEVPEEHSGAVITAMGLRKAEMIDMKNMKNGVQLIYRISTKNLIGTRSELLKKTSGLLMFSSLFTGYEPRGQDTSIKRNGAVVATEFGETLAYSLEKVQKRAITFVDPGEKVYAGMIVGQNSRYEDLPMNVCRGKKLTNMRAAAGDDMIKLAPRVKLSLEQCLVFLNDDELLEVTPHNLRLRKRNLLARA</sequence>
<dbReference type="NCBIfam" id="TIGR00231">
    <property type="entry name" value="small_GTP"/>
    <property type="match status" value="1"/>
</dbReference>
<dbReference type="STRING" id="1817841.A3B10_02415"/>
<dbReference type="InterPro" id="IPR004161">
    <property type="entry name" value="EFTu-like_2"/>
</dbReference>
<gene>
    <name evidence="4" type="ORF">A3B10_02415</name>
</gene>
<dbReference type="CDD" id="cd01891">
    <property type="entry name" value="TypA_BipA"/>
    <property type="match status" value="1"/>
</dbReference>
<dbReference type="SUPFAM" id="SSF54980">
    <property type="entry name" value="EF-G C-terminal domain-like"/>
    <property type="match status" value="2"/>
</dbReference>
<dbReference type="CDD" id="cd03691">
    <property type="entry name" value="BipA_TypA_II"/>
    <property type="match status" value="1"/>
</dbReference>
<proteinExistence type="predicted"/>
<dbReference type="InterPro" id="IPR027417">
    <property type="entry name" value="P-loop_NTPase"/>
</dbReference>
<dbReference type="Gene3D" id="2.40.30.10">
    <property type="entry name" value="Translation factors"/>
    <property type="match status" value="1"/>
</dbReference>
<dbReference type="Pfam" id="PF00679">
    <property type="entry name" value="EFG_C"/>
    <property type="match status" value="1"/>
</dbReference>
<keyword evidence="1" id="KW-0342">GTP-binding</keyword>
<accession>A0A1F5PX61</accession>
<dbReference type="GO" id="GO:0005525">
    <property type="term" value="F:GTP binding"/>
    <property type="evidence" value="ECO:0007669"/>
    <property type="project" value="UniProtKB-KW"/>
</dbReference>
<name>A0A1F5PX61_9BACT</name>
<dbReference type="Pfam" id="PF03144">
    <property type="entry name" value="GTP_EFTU_D2"/>
    <property type="match status" value="1"/>
</dbReference>
<dbReference type="SUPFAM" id="SSF52540">
    <property type="entry name" value="P-loop containing nucleoside triphosphate hydrolases"/>
    <property type="match status" value="1"/>
</dbReference>
<dbReference type="Pfam" id="PF00009">
    <property type="entry name" value="GTP_EFTU"/>
    <property type="match status" value="1"/>
</dbReference>
<evidence type="ECO:0000259" key="3">
    <source>
        <dbReference type="PROSITE" id="PS51722"/>
    </source>
</evidence>
<evidence type="ECO:0000313" key="5">
    <source>
        <dbReference type="Proteomes" id="UP000177281"/>
    </source>
</evidence>
<reference evidence="4 5" key="1">
    <citation type="journal article" date="2016" name="Nat. Commun.">
        <title>Thousands of microbial genomes shed light on interconnected biogeochemical processes in an aquifer system.</title>
        <authorList>
            <person name="Anantharaman K."/>
            <person name="Brown C.T."/>
            <person name="Hug L.A."/>
            <person name="Sharon I."/>
            <person name="Castelle C.J."/>
            <person name="Probst A.J."/>
            <person name="Thomas B.C."/>
            <person name="Singh A."/>
            <person name="Wilkins M.J."/>
            <person name="Karaoz U."/>
            <person name="Brodie E.L."/>
            <person name="Williams K.H."/>
            <person name="Hubbard S.S."/>
            <person name="Banfield J.F."/>
        </authorList>
    </citation>
    <scope>NUCLEOTIDE SEQUENCE [LARGE SCALE GENOMIC DNA]</scope>
</reference>
<dbReference type="Gene3D" id="2.40.50.250">
    <property type="entry name" value="bipa protein"/>
    <property type="match status" value="1"/>
</dbReference>
<dbReference type="InterPro" id="IPR047041">
    <property type="entry name" value="BipA_GTP-bd_dom"/>
</dbReference>
<dbReference type="NCBIfam" id="TIGR01394">
    <property type="entry name" value="TypA_BipA"/>
    <property type="match status" value="1"/>
</dbReference>
<dbReference type="EMBL" id="MFFB01000015">
    <property type="protein sequence ID" value="OGE94521.1"/>
    <property type="molecule type" value="Genomic_DNA"/>
</dbReference>
<dbReference type="GO" id="GO:0003924">
    <property type="term" value="F:GTPase activity"/>
    <property type="evidence" value="ECO:0007669"/>
    <property type="project" value="InterPro"/>
</dbReference>
<dbReference type="AlphaFoldDB" id="A0A1F5PX61"/>
<dbReference type="InterPro" id="IPR000795">
    <property type="entry name" value="T_Tr_GTP-bd_dom"/>
</dbReference>
<dbReference type="InterPro" id="IPR000640">
    <property type="entry name" value="EFG_V-like"/>
</dbReference>
<dbReference type="Gene3D" id="3.40.50.300">
    <property type="entry name" value="P-loop containing nucleotide triphosphate hydrolases"/>
    <property type="match status" value="1"/>
</dbReference>
<feature type="domain" description="Tr-type G" evidence="3">
    <location>
        <begin position="4"/>
        <end position="210"/>
    </location>
</feature>
<dbReference type="InterPro" id="IPR042116">
    <property type="entry name" value="TypA/BipA_C"/>
</dbReference>
<dbReference type="Gene3D" id="3.30.70.870">
    <property type="entry name" value="Elongation Factor G (Translational Gtpase), domain 3"/>
    <property type="match status" value="1"/>
</dbReference>
<dbReference type="GO" id="GO:0005829">
    <property type="term" value="C:cytosol"/>
    <property type="evidence" value="ECO:0007669"/>
    <property type="project" value="TreeGrafter"/>
</dbReference>
<dbReference type="GO" id="GO:1990904">
    <property type="term" value="C:ribonucleoprotein complex"/>
    <property type="evidence" value="ECO:0007669"/>
    <property type="project" value="TreeGrafter"/>
</dbReference>